<dbReference type="InterPro" id="IPR029069">
    <property type="entry name" value="HotDog_dom_sf"/>
</dbReference>
<feature type="active site" evidence="1">
    <location>
        <position position="70"/>
    </location>
</feature>
<dbReference type="PANTHER" id="PTHR36934:SF1">
    <property type="entry name" value="THIOESTERASE DOMAIN-CONTAINING PROTEIN"/>
    <property type="match status" value="1"/>
</dbReference>
<protein>
    <submittedName>
        <fullName evidence="3">Thioesterase</fullName>
    </submittedName>
</protein>
<organism evidence="3 4">
    <name type="scientific">Dictyobacter alpinus</name>
    <dbReference type="NCBI Taxonomy" id="2014873"/>
    <lineage>
        <taxon>Bacteria</taxon>
        <taxon>Bacillati</taxon>
        <taxon>Chloroflexota</taxon>
        <taxon>Ktedonobacteria</taxon>
        <taxon>Ktedonobacterales</taxon>
        <taxon>Dictyobacteraceae</taxon>
        <taxon>Dictyobacter</taxon>
    </lineage>
</organism>
<gene>
    <name evidence="3" type="ORF">KDA_35130</name>
</gene>
<reference evidence="4" key="1">
    <citation type="submission" date="2018-12" db="EMBL/GenBank/DDBJ databases">
        <title>Tengunoibacter tsumagoiensis gen. nov., sp. nov., Dictyobacter kobayashii sp. nov., D. alpinus sp. nov., and D. joshuensis sp. nov. and description of Dictyobacteraceae fam. nov. within the order Ktedonobacterales isolated from Tengu-no-mugimeshi.</title>
        <authorList>
            <person name="Wang C.M."/>
            <person name="Zheng Y."/>
            <person name="Sakai Y."/>
            <person name="Toyoda A."/>
            <person name="Minakuchi Y."/>
            <person name="Abe K."/>
            <person name="Yokota A."/>
            <person name="Yabe S."/>
        </authorList>
    </citation>
    <scope>NUCLEOTIDE SEQUENCE [LARGE SCALE GENOMIC DNA]</scope>
    <source>
        <strain evidence="4">Uno16</strain>
    </source>
</reference>
<dbReference type="InterPro" id="IPR054485">
    <property type="entry name" value="FlK-like_dom"/>
</dbReference>
<dbReference type="InterPro" id="IPR025540">
    <property type="entry name" value="FlK"/>
</dbReference>
<evidence type="ECO:0000256" key="1">
    <source>
        <dbReference type="PIRSR" id="PIRSR014972-1"/>
    </source>
</evidence>
<keyword evidence="4" id="KW-1185">Reference proteome</keyword>
<name>A0A402B9P4_9CHLR</name>
<evidence type="ECO:0000313" key="4">
    <source>
        <dbReference type="Proteomes" id="UP000287171"/>
    </source>
</evidence>
<dbReference type="PIRSF" id="PIRSF014972">
    <property type="entry name" value="FlK"/>
    <property type="match status" value="1"/>
</dbReference>
<dbReference type="AlphaFoldDB" id="A0A402B9P4"/>
<dbReference type="RefSeq" id="WP_126628296.1">
    <property type="nucleotide sequence ID" value="NZ_BIFT01000001.1"/>
</dbReference>
<dbReference type="OrthoDB" id="6902891at2"/>
<dbReference type="PANTHER" id="PTHR36934">
    <property type="entry name" value="BLR0278 PROTEIN"/>
    <property type="match status" value="1"/>
</dbReference>
<feature type="active site" evidence="1">
    <location>
        <position position="36"/>
    </location>
</feature>
<dbReference type="SUPFAM" id="SSF54637">
    <property type="entry name" value="Thioesterase/thiol ester dehydrase-isomerase"/>
    <property type="match status" value="1"/>
</dbReference>
<dbReference type="Pfam" id="PF22636">
    <property type="entry name" value="FlK"/>
    <property type="match status" value="1"/>
</dbReference>
<evidence type="ECO:0000313" key="3">
    <source>
        <dbReference type="EMBL" id="GCE28029.1"/>
    </source>
</evidence>
<dbReference type="Proteomes" id="UP000287171">
    <property type="component" value="Unassembled WGS sequence"/>
</dbReference>
<comment type="caution">
    <text evidence="3">The sequence shown here is derived from an EMBL/GenBank/DDBJ whole genome shotgun (WGS) entry which is preliminary data.</text>
</comment>
<proteinExistence type="predicted"/>
<evidence type="ECO:0000259" key="2">
    <source>
        <dbReference type="Pfam" id="PF22636"/>
    </source>
</evidence>
<sequence>MRLIPADHETKMRIVVTAEMTAQFEEMGEVHPVYATYWLTRHMELAGRRLILPFLEEGEEAIGYEVTVRHLASALPGMWIEFTTQYVRTEKNRIYVQCQASSQLQEIIGIGQTTQVVLPREKLQAKFATLIQRWKPLQM</sequence>
<dbReference type="Gene3D" id="3.10.129.10">
    <property type="entry name" value="Hotdog Thioesterase"/>
    <property type="match status" value="1"/>
</dbReference>
<accession>A0A402B9P4</accession>
<feature type="active site" evidence="1">
    <location>
        <position position="44"/>
    </location>
</feature>
<dbReference type="EMBL" id="BIFT01000001">
    <property type="protein sequence ID" value="GCE28029.1"/>
    <property type="molecule type" value="Genomic_DNA"/>
</dbReference>
<feature type="domain" description="Fluoroacetyl-CoA-specific thioesterase-like" evidence="2">
    <location>
        <begin position="16"/>
        <end position="121"/>
    </location>
</feature>